<keyword evidence="1" id="KW-1133">Transmembrane helix</keyword>
<reference evidence="2 3" key="1">
    <citation type="submission" date="2022-10" db="EMBL/GenBank/DDBJ databases">
        <title>Luteolibacter flavescens strain MCCC 1K03193, whole genome shotgun sequencing project.</title>
        <authorList>
            <person name="Zhao G."/>
            <person name="Shen L."/>
        </authorList>
    </citation>
    <scope>NUCLEOTIDE SEQUENCE [LARGE SCALE GENOMIC DNA]</scope>
    <source>
        <strain evidence="2 3">MCCC 1K03193</strain>
    </source>
</reference>
<organism evidence="2 3">
    <name type="scientific">Luteolibacter flavescens</name>
    <dbReference type="NCBI Taxonomy" id="1859460"/>
    <lineage>
        <taxon>Bacteria</taxon>
        <taxon>Pseudomonadati</taxon>
        <taxon>Verrucomicrobiota</taxon>
        <taxon>Verrucomicrobiia</taxon>
        <taxon>Verrucomicrobiales</taxon>
        <taxon>Verrucomicrobiaceae</taxon>
        <taxon>Luteolibacter</taxon>
    </lineage>
</organism>
<dbReference type="RefSeq" id="WP_264501435.1">
    <property type="nucleotide sequence ID" value="NZ_JAPDDS010000006.1"/>
</dbReference>
<gene>
    <name evidence="2" type="ORF">OKA04_12130</name>
</gene>
<dbReference type="EMBL" id="JAPDDS010000006">
    <property type="protein sequence ID" value="MCW1885478.1"/>
    <property type="molecule type" value="Genomic_DNA"/>
</dbReference>
<accession>A0ABT3FPH5</accession>
<evidence type="ECO:0000313" key="2">
    <source>
        <dbReference type="EMBL" id="MCW1885478.1"/>
    </source>
</evidence>
<comment type="caution">
    <text evidence="2">The sequence shown here is derived from an EMBL/GenBank/DDBJ whole genome shotgun (WGS) entry which is preliminary data.</text>
</comment>
<protein>
    <recommendedName>
        <fullName evidence="4">Carboxypeptidase regulatory-like domain-containing protein</fullName>
    </recommendedName>
</protein>
<feature type="transmembrane region" description="Helical" evidence="1">
    <location>
        <begin position="12"/>
        <end position="30"/>
    </location>
</feature>
<dbReference type="Proteomes" id="UP001207930">
    <property type="component" value="Unassembled WGS sequence"/>
</dbReference>
<proteinExistence type="predicted"/>
<evidence type="ECO:0000313" key="3">
    <source>
        <dbReference type="Proteomes" id="UP001207930"/>
    </source>
</evidence>
<evidence type="ECO:0000256" key="1">
    <source>
        <dbReference type="SAM" id="Phobius"/>
    </source>
</evidence>
<sequence>MNIQYRVIKKFAFLICTIIGIVFMFAWFSGSEVRAFVRMQNVPIEFHGKVVDENGAPLGDVDVKYKVLSGSYIFSGPKQVSFNSSVVTKSDGSFSIGRRAGMILIVGPLGKGGYRDVLSDGRSFGYGGVPQPHLPDVANPVVFLMVPEGAARLEKIDSPRLSFAWNEGSIRVPVAGLGTLVLDPVRAVEVPVLGEKFDWKIGLSVEGAQIVDCGIEFPVIAPDSGYVGNLKYEASKDDEEWPSMLRRYIAFKSDTGEYGLIELGIYVDRRNHRVNGTLNIIKNASGARNLDEP</sequence>
<evidence type="ECO:0008006" key="4">
    <source>
        <dbReference type="Google" id="ProtNLM"/>
    </source>
</evidence>
<keyword evidence="1" id="KW-0472">Membrane</keyword>
<name>A0ABT3FPH5_9BACT</name>
<keyword evidence="3" id="KW-1185">Reference proteome</keyword>
<keyword evidence="1" id="KW-0812">Transmembrane</keyword>